<dbReference type="AlphaFoldDB" id="A0A183CN40"/>
<reference evidence="2" key="2">
    <citation type="submission" date="2016-06" db="UniProtKB">
        <authorList>
            <consortium name="WormBaseParasite"/>
        </authorList>
    </citation>
    <scope>IDENTIFICATION</scope>
</reference>
<accession>A0A183CN40</accession>
<evidence type="ECO:0000313" key="2">
    <source>
        <dbReference type="WBParaSite" id="GPLIN_001429700"/>
    </source>
</evidence>
<sequence length="317" mass="35202">MRPSGSSKRSSCRIPTRIAALLDPITLHIGDLGEHSDDELAHAPSDGAEAQNVHEHRAQTIDRSNVNRVTLADVGQQRREARTILRIHRARHTLIDKLLFERTAQSLALRFDTLVAGGDTKITNAAHGPSTRSKAPRLSTYKIYAFDSGYFIQALFKVQPIAALDCLLEGEGEEIDDDMFETSMTRTSPLEHVAIDTLVGWADQSPERRYPLIGAAMPLFTTESLDEVTGISETFLTMLRHAPDKAVFMDSLFETIHPSGWAGSAVPHLQKRRDCLARLSEIGALDVDACLVRANGAIDHWIAAERERENAQEERFE</sequence>
<name>A0A183CN40_GLOPA</name>
<organism evidence="1 2">
    <name type="scientific">Globodera pallida</name>
    <name type="common">Potato cyst nematode worm</name>
    <name type="synonym">Heterodera pallida</name>
    <dbReference type="NCBI Taxonomy" id="36090"/>
    <lineage>
        <taxon>Eukaryota</taxon>
        <taxon>Metazoa</taxon>
        <taxon>Ecdysozoa</taxon>
        <taxon>Nematoda</taxon>
        <taxon>Chromadorea</taxon>
        <taxon>Rhabditida</taxon>
        <taxon>Tylenchina</taxon>
        <taxon>Tylenchomorpha</taxon>
        <taxon>Tylenchoidea</taxon>
        <taxon>Heteroderidae</taxon>
        <taxon>Heteroderinae</taxon>
        <taxon>Globodera</taxon>
    </lineage>
</organism>
<keyword evidence="1" id="KW-1185">Reference proteome</keyword>
<reference evidence="1" key="1">
    <citation type="submission" date="2014-05" db="EMBL/GenBank/DDBJ databases">
        <title>The genome and life-stage specific transcriptomes of Globodera pallida elucidate key aspects of plant parasitism by a cyst nematode.</title>
        <authorList>
            <person name="Cotton J.A."/>
            <person name="Lilley C.J."/>
            <person name="Jones L.M."/>
            <person name="Kikuchi T."/>
            <person name="Reid A.J."/>
            <person name="Thorpe P."/>
            <person name="Tsai I.J."/>
            <person name="Beasley H."/>
            <person name="Blok V."/>
            <person name="Cock P.J.A."/>
            <person name="Van den Akker S.E."/>
            <person name="Holroyd N."/>
            <person name="Hunt M."/>
            <person name="Mantelin S."/>
            <person name="Naghra H."/>
            <person name="Pain A."/>
            <person name="Palomares-Rius J.E."/>
            <person name="Zarowiecki M."/>
            <person name="Berriman M."/>
            <person name="Jones J.T."/>
            <person name="Urwin P.E."/>
        </authorList>
    </citation>
    <scope>NUCLEOTIDE SEQUENCE [LARGE SCALE GENOMIC DNA]</scope>
    <source>
        <strain evidence="1">Lindley</strain>
    </source>
</reference>
<proteinExistence type="predicted"/>
<dbReference type="Proteomes" id="UP000050741">
    <property type="component" value="Unassembled WGS sequence"/>
</dbReference>
<dbReference type="WBParaSite" id="GPLIN_001429700">
    <property type="protein sequence ID" value="GPLIN_001429700"/>
    <property type="gene ID" value="GPLIN_001429700"/>
</dbReference>
<evidence type="ECO:0000313" key="1">
    <source>
        <dbReference type="Proteomes" id="UP000050741"/>
    </source>
</evidence>
<protein>
    <submittedName>
        <fullName evidence="2">BTB domain-containing protein</fullName>
    </submittedName>
</protein>